<dbReference type="EMBL" id="CP016428">
    <property type="protein sequence ID" value="ANW02240.1"/>
    <property type="molecule type" value="Genomic_DNA"/>
</dbReference>
<dbReference type="RefSeq" id="WP_065729450.1">
    <property type="nucleotide sequence ID" value="NZ_CP016428.1"/>
</dbReference>
<sequence length="76" mass="8850">MPEPLQWYDEKADSSPWIRALAEVRQRATREGYCYQHVQAIMVAIDQYAEKALGNRDYFLNKPYSIGESRKVSNVP</sequence>
<dbReference type="Proteomes" id="UP000092839">
    <property type="component" value="Chromosome"/>
</dbReference>
<keyword evidence="2" id="KW-1185">Reference proteome</keyword>
<name>A0A1B1UHL9_9BRAD</name>
<dbReference type="AlphaFoldDB" id="A0A1B1UHL9"/>
<accession>A0A1B1UHL9</accession>
<protein>
    <submittedName>
        <fullName evidence="1">Uncharacterized protein</fullName>
    </submittedName>
</protein>
<gene>
    <name evidence="1" type="ORF">LMTR13_20785</name>
</gene>
<proteinExistence type="predicted"/>
<evidence type="ECO:0000313" key="1">
    <source>
        <dbReference type="EMBL" id="ANW02240.1"/>
    </source>
</evidence>
<dbReference type="KEGG" id="bic:LMTR13_20785"/>
<reference evidence="1 2" key="1">
    <citation type="submission" date="2016-07" db="EMBL/GenBank/DDBJ databases">
        <title>Complete genome sequence of Bradyrhizobium icense LMTR 13T, a potential inoculant strain isolated from lima bean (Phaseolus lunatus) in Peru.</title>
        <authorList>
            <person name="Ormeno-Orrillo E."/>
            <person name="Duran D."/>
            <person name="Rogel M.A."/>
            <person name="Rey L."/>
            <person name="Imperial J."/>
            <person name="Ruiz-Argueso T."/>
            <person name="Martinez-Romero E."/>
        </authorList>
    </citation>
    <scope>NUCLEOTIDE SEQUENCE [LARGE SCALE GENOMIC DNA]</scope>
    <source>
        <strain evidence="1 2">LMTR 13</strain>
    </source>
</reference>
<organism evidence="1 2">
    <name type="scientific">Bradyrhizobium icense</name>
    <dbReference type="NCBI Taxonomy" id="1274631"/>
    <lineage>
        <taxon>Bacteria</taxon>
        <taxon>Pseudomonadati</taxon>
        <taxon>Pseudomonadota</taxon>
        <taxon>Alphaproteobacteria</taxon>
        <taxon>Hyphomicrobiales</taxon>
        <taxon>Nitrobacteraceae</taxon>
        <taxon>Bradyrhizobium</taxon>
    </lineage>
</organism>
<dbReference type="OrthoDB" id="8253250at2"/>
<evidence type="ECO:0000313" key="2">
    <source>
        <dbReference type="Proteomes" id="UP000092839"/>
    </source>
</evidence>